<keyword evidence="2" id="KW-0808">Transferase</keyword>
<dbReference type="HOGENOM" id="CLU_004828_0_0_1"/>
<dbReference type="InParanoid" id="B8LEE2"/>
<dbReference type="EMBL" id="DS999437">
    <property type="protein sequence ID" value="EED86304.1"/>
    <property type="molecule type" value="Genomic_DNA"/>
</dbReference>
<gene>
    <name evidence="5" type="ORF">THAPSDRAFT_bd1841</name>
</gene>
<keyword evidence="3" id="KW-0472">Membrane</keyword>
<dbReference type="Proteomes" id="UP000001449">
    <property type="component" value="Unassembled WGS sequence"/>
</dbReference>
<dbReference type="Gene3D" id="3.40.50.11350">
    <property type="match status" value="1"/>
</dbReference>
<evidence type="ECO:0000313" key="5">
    <source>
        <dbReference type="EMBL" id="EED86304.1"/>
    </source>
</evidence>
<evidence type="ECO:0000256" key="1">
    <source>
        <dbReference type="ARBA" id="ARBA00010118"/>
    </source>
</evidence>
<dbReference type="GeneID" id="7447718"/>
<keyword evidence="6" id="KW-1185">Reference proteome</keyword>
<keyword evidence="3" id="KW-0812">Transmembrane</keyword>
<proteinExistence type="inferred from homology"/>
<evidence type="ECO:0000256" key="2">
    <source>
        <dbReference type="ARBA" id="ARBA00022679"/>
    </source>
</evidence>
<organism evidence="5 6">
    <name type="scientific">Thalassiosira pseudonana</name>
    <name type="common">Marine diatom</name>
    <name type="synonym">Cyclotella nana</name>
    <dbReference type="NCBI Taxonomy" id="35128"/>
    <lineage>
        <taxon>Eukaryota</taxon>
        <taxon>Sar</taxon>
        <taxon>Stramenopiles</taxon>
        <taxon>Ochrophyta</taxon>
        <taxon>Bacillariophyta</taxon>
        <taxon>Coscinodiscophyceae</taxon>
        <taxon>Thalassiosirophycidae</taxon>
        <taxon>Thalassiosirales</taxon>
        <taxon>Thalassiosiraceae</taxon>
        <taxon>Thalassiosira</taxon>
    </lineage>
</organism>
<protein>
    <recommendedName>
        <fullName evidence="4">Glycosyl transferase CAP10 domain-containing protein</fullName>
    </recommendedName>
</protein>
<feature type="domain" description="Glycosyl transferase CAP10" evidence="4">
    <location>
        <begin position="275"/>
        <end position="506"/>
    </location>
</feature>
<name>B8LEE2_THAPS</name>
<reference evidence="5 6" key="1">
    <citation type="journal article" date="2004" name="Science">
        <title>The genome of the diatom Thalassiosira pseudonana: ecology, evolution, and metabolism.</title>
        <authorList>
            <person name="Armbrust E.V."/>
            <person name="Berges J.A."/>
            <person name="Bowler C."/>
            <person name="Green B.R."/>
            <person name="Martinez D."/>
            <person name="Putnam N.H."/>
            <person name="Zhou S."/>
            <person name="Allen A.E."/>
            <person name="Apt K.E."/>
            <person name="Bechner M."/>
            <person name="Brzezinski M.A."/>
            <person name="Chaal B.K."/>
            <person name="Chiovitti A."/>
            <person name="Davis A.K."/>
            <person name="Demarest M.S."/>
            <person name="Detter J.C."/>
            <person name="Glavina T."/>
            <person name="Goodstein D."/>
            <person name="Hadi M.Z."/>
            <person name="Hellsten U."/>
            <person name="Hildebrand M."/>
            <person name="Jenkins B.D."/>
            <person name="Jurka J."/>
            <person name="Kapitonov V.V."/>
            <person name="Kroger N."/>
            <person name="Lau W.W."/>
            <person name="Lane T.W."/>
            <person name="Larimer F.W."/>
            <person name="Lippmeier J.C."/>
            <person name="Lucas S."/>
            <person name="Medina M."/>
            <person name="Montsant A."/>
            <person name="Obornik M."/>
            <person name="Parker M.S."/>
            <person name="Palenik B."/>
            <person name="Pazour G.J."/>
            <person name="Richardson P.M."/>
            <person name="Rynearson T.A."/>
            <person name="Saito M.A."/>
            <person name="Schwartz D.C."/>
            <person name="Thamatrakoln K."/>
            <person name="Valentin K."/>
            <person name="Vardi A."/>
            <person name="Wilkerson F.P."/>
            <person name="Rokhsar D.S."/>
        </authorList>
    </citation>
    <scope>NUCLEOTIDE SEQUENCE [LARGE SCALE GENOMIC DNA]</scope>
    <source>
        <strain evidence="5 6">CCMP1335</strain>
    </source>
</reference>
<feature type="transmembrane region" description="Helical" evidence="3">
    <location>
        <begin position="7"/>
        <end position="28"/>
    </location>
</feature>
<dbReference type="PANTHER" id="PTHR12203">
    <property type="entry name" value="KDEL LYS-ASP-GLU-LEU CONTAINING - RELATED"/>
    <property type="match status" value="1"/>
</dbReference>
<dbReference type="eggNOG" id="KOG2458">
    <property type="taxonomic scope" value="Eukaryota"/>
</dbReference>
<evidence type="ECO:0000256" key="3">
    <source>
        <dbReference type="SAM" id="Phobius"/>
    </source>
</evidence>
<dbReference type="GO" id="GO:0016740">
    <property type="term" value="F:transferase activity"/>
    <property type="evidence" value="ECO:0007669"/>
    <property type="project" value="UniProtKB-KW"/>
</dbReference>
<dbReference type="PaxDb" id="35128-Thapsdraft1841"/>
<sequence>MPPRLHLHLFFISVAIAAITIFSVILGYPPILSSTLSNPATVLGKTGLRSSSFGDFPDQEGNAPSIDLRRVDVVEQPSESEPESIDVNGREAVSGNNEQNIKPYSLDDILPVAKAYRNQFAVFAYIPTEDQFICLESEANGLFFGKKNTHQIRHAKMIIYSLSVFLRALFPQHLNKDSTEFVLALSAGDSPLIHYDRCRKNELVCDSSVPVLQFSSVLRDASEFLPNRLAMPVPQSNHLGCFIHWIEHGDVCKPFLPRSPTNQVGLVFGETVSLTWEDLIPQVVWRGTDHAFLEALLSPRLRRPNFEKDVAREMSDISDNMTVALDGMRKVYDELVPRWKGVVWTVEAESEAMHKSGSLPWADIKFSSVMQRGVKNDTAYYEQFKNYGISAVGNKMSLEELAKYKYHIDIGGGGGTTWSGTLEKLALPGLLFHHETETRDYYYNRLEPYVHFVPVKQDLSDLKEKYDWAEQNPEKAKEISERATALIKSFGTTEGMESLFKEYIEEPLNKVISAYQPVDGSFQEVLEQFSAAADFHISSTCTSDGCNTSMALEKRTANNATDTANITTDIVIQSPSPSSVHPSCFGLGNAISNNITVLPASPKYLIFYPKMGMGNNIMGYASAVMYACLSGRVLKIAPQKVRDKSVFKEGFQCGEFFASSPGSICDGLEMDGELVQKSRSVWRPSLWWQPTSRLKYFLCNDGMGDDEFVAIKSCQFYGDLFHRNPHFQHRLSATPYRDIVQAKLRPSVKVQEKMIQKDGPFHVCVHVRMDEEKTRNTLGHDWLGDLSKCVSNLMLDHTAAASSEILLFTMHADIRQAVKGTLEAGSVNYVQFASETSPEGPQGNSDDLHQGVADMFTMATKCTNILASKADSTYVLLSANLMNETRVFPGNQWKHGCMPGSEVVDFEPTGDFWNRRDLCGIRNITCDTSKEIFRKEGSSLLPVSSPSLSSYQEKFSTLQETSIIDASIERQAKELSNADDCSNLMVYLPDQFAFNGHGSQINAYLLAVTSATYLNRPLLLVEPSNDQSSYASGSQFGCPVDAFEEIHSESVEVNLKIKKDFVGGFSRLIDHPSWLTKNCKVPTICTTEEGKVLSLSDQHAWRRVMSNQESELHCQDESGHVYNILATSGSSVREWFKAHEAEMTNPNPNPQWAINLGATPEEAKTFSELKMPHSIWDFVCALMVKAGILRLQPWIARDVEMLVDSYGIPDDDQYDAIHVRRGDKLETESRSHVLEYWRNKGYTDGNLPVNYIPFEHYLHQWSSDECPEQKDGSKVILEHNVYVATDDPFVVKNEIAKLSIQGRTSQAQDPHDEENLNVVLWDGCHRLTFYLNPSDMKEFHIGGISESKQQLEDDTCFERYRRNIASVADFMILAKSKTFIGEYNSNWGRLVRTMRVRLLEDDRVLRGSDESESVEKTYTKDTRIAWGPKRMRAPGW</sequence>
<dbReference type="PANTHER" id="PTHR12203:SF35">
    <property type="entry name" value="PROTEIN O-GLUCOSYLTRANSFERASE 1"/>
    <property type="match status" value="1"/>
</dbReference>
<accession>B8LEE2</accession>
<dbReference type="SMART" id="SM00672">
    <property type="entry name" value="CAP10"/>
    <property type="match status" value="1"/>
</dbReference>
<keyword evidence="3" id="KW-1133">Transmembrane helix</keyword>
<evidence type="ECO:0000259" key="4">
    <source>
        <dbReference type="SMART" id="SM00672"/>
    </source>
</evidence>
<dbReference type="InterPro" id="IPR051091">
    <property type="entry name" value="O-Glucosyltr/Glycosyltrsf_90"/>
</dbReference>
<dbReference type="InterPro" id="IPR006598">
    <property type="entry name" value="CAP10"/>
</dbReference>
<dbReference type="Pfam" id="PF05686">
    <property type="entry name" value="Glyco_transf_90"/>
    <property type="match status" value="1"/>
</dbReference>
<dbReference type="KEGG" id="tps:THAPSDRAFT_bd1841"/>
<reference evidence="5 6" key="2">
    <citation type="journal article" date="2008" name="Nature">
        <title>The Phaeodactylum genome reveals the evolutionary history of diatom genomes.</title>
        <authorList>
            <person name="Bowler C."/>
            <person name="Allen A.E."/>
            <person name="Badger J.H."/>
            <person name="Grimwood J."/>
            <person name="Jabbari K."/>
            <person name="Kuo A."/>
            <person name="Maheswari U."/>
            <person name="Martens C."/>
            <person name="Maumus F."/>
            <person name="Otillar R.P."/>
            <person name="Rayko E."/>
            <person name="Salamov A."/>
            <person name="Vandepoele K."/>
            <person name="Beszteri B."/>
            <person name="Gruber A."/>
            <person name="Heijde M."/>
            <person name="Katinka M."/>
            <person name="Mock T."/>
            <person name="Valentin K."/>
            <person name="Verret F."/>
            <person name="Berges J.A."/>
            <person name="Brownlee C."/>
            <person name="Cadoret J.P."/>
            <person name="Chiovitti A."/>
            <person name="Choi C.J."/>
            <person name="Coesel S."/>
            <person name="De Martino A."/>
            <person name="Detter J.C."/>
            <person name="Durkin C."/>
            <person name="Falciatore A."/>
            <person name="Fournet J."/>
            <person name="Haruta M."/>
            <person name="Huysman M.J."/>
            <person name="Jenkins B.D."/>
            <person name="Jiroutova K."/>
            <person name="Jorgensen R.E."/>
            <person name="Joubert Y."/>
            <person name="Kaplan A."/>
            <person name="Kroger N."/>
            <person name="Kroth P.G."/>
            <person name="La Roche J."/>
            <person name="Lindquist E."/>
            <person name="Lommer M."/>
            <person name="Martin-Jezequel V."/>
            <person name="Lopez P.J."/>
            <person name="Lucas S."/>
            <person name="Mangogna M."/>
            <person name="McGinnis K."/>
            <person name="Medlin L.K."/>
            <person name="Montsant A."/>
            <person name="Oudot-Le Secq M.P."/>
            <person name="Napoli C."/>
            <person name="Obornik M."/>
            <person name="Parker M.S."/>
            <person name="Petit J.L."/>
            <person name="Porcel B.M."/>
            <person name="Poulsen N."/>
            <person name="Robison M."/>
            <person name="Rychlewski L."/>
            <person name="Rynearson T.A."/>
            <person name="Schmutz J."/>
            <person name="Shapiro H."/>
            <person name="Siaut M."/>
            <person name="Stanley M."/>
            <person name="Sussman M.R."/>
            <person name="Taylor A.R."/>
            <person name="Vardi A."/>
            <person name="von Dassow P."/>
            <person name="Vyverman W."/>
            <person name="Willis A."/>
            <person name="Wyrwicz L.S."/>
            <person name="Rokhsar D.S."/>
            <person name="Weissenbach J."/>
            <person name="Armbrust E.V."/>
            <person name="Green B.R."/>
            <person name="Van de Peer Y."/>
            <person name="Grigoriev I.V."/>
        </authorList>
    </citation>
    <scope>NUCLEOTIDE SEQUENCE [LARGE SCALE GENOMIC DNA]</scope>
    <source>
        <strain evidence="5 6">CCMP1335</strain>
    </source>
</reference>
<evidence type="ECO:0000313" key="6">
    <source>
        <dbReference type="Proteomes" id="UP000001449"/>
    </source>
</evidence>
<dbReference type="RefSeq" id="XP_002297399.1">
    <property type="nucleotide sequence ID" value="XM_002297363.1"/>
</dbReference>
<comment type="similarity">
    <text evidence="1">Belongs to the glycosyltransferase 90 family.</text>
</comment>